<evidence type="ECO:0000259" key="7">
    <source>
        <dbReference type="Pfam" id="PF14737"/>
    </source>
</evidence>
<accession>A0A667XTR5</accession>
<evidence type="ECO:0000313" key="10">
    <source>
        <dbReference type="Proteomes" id="UP000472263"/>
    </source>
</evidence>
<dbReference type="PANTHER" id="PTHR22118">
    <property type="entry name" value="DYNEIN ASSEMBLY FACTOR 3, AXONEMAL"/>
    <property type="match status" value="1"/>
</dbReference>
<dbReference type="InterPro" id="IPR027974">
    <property type="entry name" value="DUF4470"/>
</dbReference>
<comment type="function">
    <text evidence="6">Required for the assembly of axonemal inner and outer dynein arms. Involved in preassembly of dyneins into complexes before their transport into cilia.</text>
</comment>
<comment type="similarity">
    <text evidence="1">Belongs to the DNAAF3 family.</text>
</comment>
<gene>
    <name evidence="9" type="primary">dnaaf3</name>
</gene>
<protein>
    <recommendedName>
        <fullName evidence="5">Dynein axonemal assembly factor 3</fullName>
    </recommendedName>
</protein>
<dbReference type="AlphaFoldDB" id="A0A667XTR5"/>
<evidence type="ECO:0000256" key="6">
    <source>
        <dbReference type="ARBA" id="ARBA00025165"/>
    </source>
</evidence>
<keyword evidence="2" id="KW-0963">Cytoplasm</keyword>
<dbReference type="Pfam" id="PF14740">
    <property type="entry name" value="DUF4471"/>
    <property type="match status" value="2"/>
</dbReference>
<organism evidence="9 10">
    <name type="scientific">Myripristis murdjan</name>
    <name type="common">pinecone soldierfish</name>
    <dbReference type="NCBI Taxonomy" id="586833"/>
    <lineage>
        <taxon>Eukaryota</taxon>
        <taxon>Metazoa</taxon>
        <taxon>Chordata</taxon>
        <taxon>Craniata</taxon>
        <taxon>Vertebrata</taxon>
        <taxon>Euteleostomi</taxon>
        <taxon>Actinopterygii</taxon>
        <taxon>Neopterygii</taxon>
        <taxon>Teleostei</taxon>
        <taxon>Neoteleostei</taxon>
        <taxon>Acanthomorphata</taxon>
        <taxon>Holocentriformes</taxon>
        <taxon>Holocentridae</taxon>
        <taxon>Myripristis</taxon>
    </lineage>
</organism>
<evidence type="ECO:0000256" key="5">
    <source>
        <dbReference type="ARBA" id="ARBA00024431"/>
    </source>
</evidence>
<dbReference type="GO" id="GO:0044458">
    <property type="term" value="P:motile cilium assembly"/>
    <property type="evidence" value="ECO:0007669"/>
    <property type="project" value="TreeGrafter"/>
</dbReference>
<feature type="domain" description="DUF4470" evidence="7">
    <location>
        <begin position="15"/>
        <end position="110"/>
    </location>
</feature>
<dbReference type="InParanoid" id="A0A667XTR5"/>
<dbReference type="GO" id="GO:0070286">
    <property type="term" value="P:axonemal dynein complex assembly"/>
    <property type="evidence" value="ECO:0007669"/>
    <property type="project" value="InterPro"/>
</dbReference>
<proteinExistence type="inferred from homology"/>
<dbReference type="GeneTree" id="ENSGT00390000002069"/>
<evidence type="ECO:0000313" key="9">
    <source>
        <dbReference type="Ensembl" id="ENSMMDP00005012576.1"/>
    </source>
</evidence>
<reference evidence="9" key="1">
    <citation type="submission" date="2019-06" db="EMBL/GenBank/DDBJ databases">
        <authorList>
            <consortium name="Wellcome Sanger Institute Data Sharing"/>
        </authorList>
    </citation>
    <scope>NUCLEOTIDE SEQUENCE [LARGE SCALE GENOMIC DNA]</scope>
</reference>
<evidence type="ECO:0000256" key="3">
    <source>
        <dbReference type="ARBA" id="ARBA00022794"/>
    </source>
</evidence>
<evidence type="ECO:0000256" key="1">
    <source>
        <dbReference type="ARBA" id="ARBA00010449"/>
    </source>
</evidence>
<dbReference type="Ensembl" id="ENSMMDT00005012941.1">
    <property type="protein sequence ID" value="ENSMMDP00005012576.1"/>
    <property type="gene ID" value="ENSMMDG00005006602.1"/>
</dbReference>
<sequence>MSAARPREGAGCVTWWGFSPARDLLNSHACELQEGHVNVLLVGSADPRHILKTIAGLRETDSLHIWVIENSMDVVARHLVLLYLSLTPQESMGLHEKTEVFLEVFGNSEIRSHTEEILRHAASQLSLSVNDTPDTAKNSCLDTTSLKYKERDELVRIFKLWIKPSSTKSPSGHVVPVSITKAWDGRVRQHLGTRYDSRRGSFDWDLAMKLHQKGCGVINKQQYVRWRERGVAFDMREGAYQTTNATLLSTRIFSHRGDKLAAQGYWGDIVSSPYLSFGIETEDKSLLKTQNGQHVKVKCNNCIVCMFDKMLCMLRNILISLFPPSVLRIHRQPRISPLQTSRHYYNACPVGGAVPLLLNLMHLNRISVTFLPMDSLSKLPEKQKYSQFFNTIYFSASLVHQLGLTLRQIAAPKAVLVVELAKYLLDLNKEQEAGFAQRVASMAQEAGFEPRHEAKSDDAFATFTLQKE</sequence>
<dbReference type="Proteomes" id="UP000472263">
    <property type="component" value="Chromosome 19"/>
</dbReference>
<name>A0A667XTR5_9TELE</name>
<evidence type="ECO:0000256" key="4">
    <source>
        <dbReference type="ARBA" id="ARBA00024190"/>
    </source>
</evidence>
<evidence type="ECO:0000256" key="2">
    <source>
        <dbReference type="ARBA" id="ARBA00022490"/>
    </source>
</evidence>
<keyword evidence="10" id="KW-1185">Reference proteome</keyword>
<feature type="domain" description="Dynein assembly factor 3 C-terminal" evidence="8">
    <location>
        <begin position="141"/>
        <end position="296"/>
    </location>
</feature>
<reference evidence="9" key="3">
    <citation type="submission" date="2025-09" db="UniProtKB">
        <authorList>
            <consortium name="Ensembl"/>
        </authorList>
    </citation>
    <scope>IDENTIFICATION</scope>
</reference>
<dbReference type="Pfam" id="PF14737">
    <property type="entry name" value="DUF4470"/>
    <property type="match status" value="1"/>
</dbReference>
<comment type="subcellular location">
    <subcellularLocation>
        <location evidence="4">Dynein axonemal particle</location>
    </subcellularLocation>
</comment>
<dbReference type="GO" id="GO:0120293">
    <property type="term" value="C:dynein axonemal particle"/>
    <property type="evidence" value="ECO:0007669"/>
    <property type="project" value="UniProtKB-SubCell"/>
</dbReference>
<keyword evidence="3" id="KW-0970">Cilium biogenesis/degradation</keyword>
<evidence type="ECO:0000259" key="8">
    <source>
        <dbReference type="Pfam" id="PF14740"/>
    </source>
</evidence>
<dbReference type="FunCoup" id="A0A667XTR5">
    <property type="interactions" value="75"/>
</dbReference>
<dbReference type="PANTHER" id="PTHR22118:SF14">
    <property type="entry name" value="DYNEIN AXONEMAL ASSEMBLY FACTOR 3"/>
    <property type="match status" value="1"/>
</dbReference>
<dbReference type="InterPro" id="IPR039304">
    <property type="entry name" value="DNAAF3"/>
</dbReference>
<feature type="domain" description="Dynein assembly factor 3 C-terminal" evidence="8">
    <location>
        <begin position="359"/>
        <end position="451"/>
    </location>
</feature>
<reference evidence="9" key="2">
    <citation type="submission" date="2025-08" db="UniProtKB">
        <authorList>
            <consortium name="Ensembl"/>
        </authorList>
    </citation>
    <scope>IDENTIFICATION</scope>
</reference>
<dbReference type="InterPro" id="IPR028235">
    <property type="entry name" value="DNAAF3_C"/>
</dbReference>